<comment type="caution">
    <text evidence="2">The sequence shown here is derived from an EMBL/GenBank/DDBJ whole genome shotgun (WGS) entry which is preliminary data.</text>
</comment>
<organism evidence="2">
    <name type="scientific">Pan troglodytes</name>
    <name type="common">Chimpanzee</name>
    <dbReference type="NCBI Taxonomy" id="9598"/>
    <lineage>
        <taxon>Eukaryota</taxon>
        <taxon>Metazoa</taxon>
        <taxon>Chordata</taxon>
        <taxon>Craniata</taxon>
        <taxon>Vertebrata</taxon>
        <taxon>Euteleostomi</taxon>
        <taxon>Mammalia</taxon>
        <taxon>Eutheria</taxon>
        <taxon>Euarchontoglires</taxon>
        <taxon>Primates</taxon>
        <taxon>Haplorrhini</taxon>
        <taxon>Catarrhini</taxon>
        <taxon>Hominidae</taxon>
        <taxon>Pan</taxon>
    </lineage>
</organism>
<gene>
    <name evidence="2" type="ORF">CK820_G0012888</name>
</gene>
<proteinExistence type="predicted"/>
<sequence>MSMRSPISAQLALDGVGTMVNCTIKSEEKKEPCHEAPQGSATAAEPQPGDPARASQD</sequence>
<protein>
    <submittedName>
        <fullName evidence="2">SOX13 isoform 11</fullName>
    </submittedName>
</protein>
<accession>A0A2J8QWD7</accession>
<dbReference type="EMBL" id="NBAG03000011">
    <property type="protein sequence ID" value="PNJ00586.1"/>
    <property type="molecule type" value="Genomic_DNA"/>
</dbReference>
<name>A0A2J8QWD7_PANTR</name>
<evidence type="ECO:0000313" key="2">
    <source>
        <dbReference type="EMBL" id="PNJ00586.1"/>
    </source>
</evidence>
<evidence type="ECO:0000256" key="1">
    <source>
        <dbReference type="SAM" id="MobiDB-lite"/>
    </source>
</evidence>
<reference evidence="2" key="1">
    <citation type="submission" date="2017-12" db="EMBL/GenBank/DDBJ databases">
        <title>High-resolution comparative analysis of great ape genomes.</title>
        <authorList>
            <person name="Pollen A."/>
            <person name="Hastie A."/>
            <person name="Hormozdiari F."/>
            <person name="Dougherty M."/>
            <person name="Liu R."/>
            <person name="Chaisson M."/>
            <person name="Hoppe E."/>
            <person name="Hill C."/>
            <person name="Pang A."/>
            <person name="Hillier L."/>
            <person name="Baker C."/>
            <person name="Armstrong J."/>
            <person name="Shendure J."/>
            <person name="Paten B."/>
            <person name="Wilson R."/>
            <person name="Chao H."/>
            <person name="Schneider V."/>
            <person name="Ventura M."/>
            <person name="Kronenberg Z."/>
            <person name="Murali S."/>
            <person name="Gordon D."/>
            <person name="Cantsilieris S."/>
            <person name="Munson K."/>
            <person name="Nelson B."/>
            <person name="Raja A."/>
            <person name="Underwood J."/>
            <person name="Diekhans M."/>
            <person name="Fiddes I."/>
            <person name="Haussler D."/>
            <person name="Eichler E."/>
        </authorList>
    </citation>
    <scope>NUCLEOTIDE SEQUENCE [LARGE SCALE GENOMIC DNA]</scope>
    <source>
        <strain evidence="2">Yerkes chimp pedigree #C0471</strain>
    </source>
</reference>
<feature type="non-terminal residue" evidence="2">
    <location>
        <position position="57"/>
    </location>
</feature>
<dbReference type="AlphaFoldDB" id="A0A2J8QWD7"/>
<feature type="region of interest" description="Disordered" evidence="1">
    <location>
        <begin position="27"/>
        <end position="57"/>
    </location>
</feature>